<dbReference type="Proteomes" id="UP001200537">
    <property type="component" value="Unassembled WGS sequence"/>
</dbReference>
<accession>A0AAJ1BC49</accession>
<dbReference type="Pfam" id="PF19516">
    <property type="entry name" value="DUF6049"/>
    <property type="match status" value="1"/>
</dbReference>
<name>A0AAJ1BC49_9ACTO</name>
<evidence type="ECO:0000313" key="3">
    <source>
        <dbReference type="Proteomes" id="UP001200537"/>
    </source>
</evidence>
<reference evidence="2" key="1">
    <citation type="submission" date="2022-01" db="EMBL/GenBank/DDBJ databases">
        <title>Collection of gut derived symbiotic bacterial strains cultured from healthy donors.</title>
        <authorList>
            <person name="Lin H."/>
            <person name="Kohout C."/>
            <person name="Waligurski E."/>
            <person name="Pamer E.G."/>
        </authorList>
    </citation>
    <scope>NUCLEOTIDE SEQUENCE</scope>
    <source>
        <strain evidence="2">DFI.7.46</strain>
    </source>
</reference>
<dbReference type="EMBL" id="JAKNHJ010000012">
    <property type="protein sequence ID" value="MCG4618163.1"/>
    <property type="molecule type" value="Genomic_DNA"/>
</dbReference>
<proteinExistence type="predicted"/>
<keyword evidence="1" id="KW-1133">Transmembrane helix</keyword>
<evidence type="ECO:0000313" key="2">
    <source>
        <dbReference type="EMBL" id="MCG4618163.1"/>
    </source>
</evidence>
<dbReference type="RefSeq" id="WP_238128149.1">
    <property type="nucleotide sequence ID" value="NZ_JAKNHJ010000012.1"/>
</dbReference>
<evidence type="ECO:0000256" key="1">
    <source>
        <dbReference type="SAM" id="Phobius"/>
    </source>
</evidence>
<gene>
    <name evidence="2" type="ORF">L0M99_06615</name>
</gene>
<sequence length="719" mass="76160">MAISRLRGRVLGVVVTVLLALTCTLNPVSPPAAKAAPSAPSSELTAAITAISPDTLSYKEDEQGRTEKITVTGTVSNHTDATVNNVIVQVSTTSRLGGDAETIRTWVKGESDRGMGVLRLRQSKTLTQVPAKKTVKFAIEIPTSTLPALSKNSLGSLGVQASVSASKVKRKNTRGDRSLLLYAPQTESPAKSSLAIIAPLSASSPEIAKWLARDGIGSQATASTQTSSRVDEPLKSVGENAKLLSNLSTTGITWVVDPALLHTNSPLLTGSFAPLPEKPDPLSLEPVMLEALKTAQAKGASVSLDLWGAPDLVQLDKDALAKAAEGNRQLGALLEKELTLVPSTIFLANPHWAGRTDAICGSSENRLSEGCVLVTGGDQLPLTQSYNYQPDLLGQAKTGDQTRQFLADHGTLSALLASSSTEDAFTNTQVARAMLAAIASERPSQPRLINAVLPNGAIEAAVTQQRISKILSDSWVKGTALPQALGADPTSVTLGTDPKIQNLAPDTTGTLGVAGSSSHSSTKSLNSARGRVVPSLEQIAQDHQRITTPLYQQLLLSTSRAMTSAERNQAITNAGSELDLLARAVQIQTSSQINLIASSSQIPIKVLNRLPVKVNVRLKLQPTDSRLRADSTVAVSLAPKGSRTVKIPITAVRNGNVRVKVAILPQTGNLVLDQKQQIDLRIRTGWEDRIFLGFIFSAAAIFIVGLIVNFRRGTRMEQE</sequence>
<feature type="transmembrane region" description="Helical" evidence="1">
    <location>
        <begin position="690"/>
        <end position="710"/>
    </location>
</feature>
<keyword evidence="1" id="KW-0812">Transmembrane</keyword>
<organism evidence="2 3">
    <name type="scientific">Varibaculum cambriense</name>
    <dbReference type="NCBI Taxonomy" id="184870"/>
    <lineage>
        <taxon>Bacteria</taxon>
        <taxon>Bacillati</taxon>
        <taxon>Actinomycetota</taxon>
        <taxon>Actinomycetes</taxon>
        <taxon>Actinomycetales</taxon>
        <taxon>Actinomycetaceae</taxon>
        <taxon>Varibaculum</taxon>
    </lineage>
</organism>
<dbReference type="AlphaFoldDB" id="A0AAJ1BC49"/>
<keyword evidence="1" id="KW-0472">Membrane</keyword>
<protein>
    <submittedName>
        <fullName evidence="2">DUF6049 family protein</fullName>
    </submittedName>
</protein>
<dbReference type="InterPro" id="IPR046112">
    <property type="entry name" value="DUF6049"/>
</dbReference>
<comment type="caution">
    <text evidence="2">The sequence shown here is derived from an EMBL/GenBank/DDBJ whole genome shotgun (WGS) entry which is preliminary data.</text>
</comment>